<evidence type="ECO:0000313" key="1">
    <source>
        <dbReference type="EMBL" id="EDU40981.1"/>
    </source>
</evidence>
<dbReference type="AlphaFoldDB" id="B2VWI1"/>
<accession>B2VWI1</accession>
<organism evidence="1 2">
    <name type="scientific">Pyrenophora tritici-repentis (strain Pt-1C-BFP)</name>
    <name type="common">Wheat tan spot fungus</name>
    <name type="synonym">Drechslera tritici-repentis</name>
    <dbReference type="NCBI Taxonomy" id="426418"/>
    <lineage>
        <taxon>Eukaryota</taxon>
        <taxon>Fungi</taxon>
        <taxon>Dikarya</taxon>
        <taxon>Ascomycota</taxon>
        <taxon>Pezizomycotina</taxon>
        <taxon>Dothideomycetes</taxon>
        <taxon>Pleosporomycetidae</taxon>
        <taxon>Pleosporales</taxon>
        <taxon>Pleosporineae</taxon>
        <taxon>Pleosporaceae</taxon>
        <taxon>Pyrenophora</taxon>
    </lineage>
</organism>
<name>B2VWI1_PYRTR</name>
<sequence>MPPKKKSKVDLSHLRSLVHQENAPAPLTADHIKNMMIPSSFKAHQYIMSLWADYSFASLQQREQGS</sequence>
<reference evidence="2" key="1">
    <citation type="journal article" date="2013" name="G3 (Bethesda)">
        <title>Comparative genomics of a plant-pathogenic fungus, Pyrenophora tritici-repentis, reveals transduplication and the impact of repeat elements on pathogenicity and population divergence.</title>
        <authorList>
            <person name="Manning V.A."/>
            <person name="Pandelova I."/>
            <person name="Dhillon B."/>
            <person name="Wilhelm L.J."/>
            <person name="Goodwin S.B."/>
            <person name="Berlin A.M."/>
            <person name="Figueroa M."/>
            <person name="Freitag M."/>
            <person name="Hane J.K."/>
            <person name="Henrissat B."/>
            <person name="Holman W.H."/>
            <person name="Kodira C.D."/>
            <person name="Martin J."/>
            <person name="Oliver R.P."/>
            <person name="Robbertse B."/>
            <person name="Schackwitz W."/>
            <person name="Schwartz D.C."/>
            <person name="Spatafora J.W."/>
            <person name="Turgeon B.G."/>
            <person name="Yandava C."/>
            <person name="Young S."/>
            <person name="Zhou S."/>
            <person name="Zeng Q."/>
            <person name="Grigoriev I.V."/>
            <person name="Ma L.-J."/>
            <person name="Ciuffetti L.M."/>
        </authorList>
    </citation>
    <scope>NUCLEOTIDE SEQUENCE [LARGE SCALE GENOMIC DNA]</scope>
    <source>
        <strain evidence="2">Pt-1C-BFP</strain>
    </source>
</reference>
<dbReference type="Proteomes" id="UP000001471">
    <property type="component" value="Unassembled WGS sequence"/>
</dbReference>
<proteinExistence type="predicted"/>
<protein>
    <submittedName>
        <fullName evidence="1">Uncharacterized protein</fullName>
    </submittedName>
</protein>
<dbReference type="EMBL" id="DS231615">
    <property type="protein sequence ID" value="EDU40981.1"/>
    <property type="molecule type" value="Genomic_DNA"/>
</dbReference>
<gene>
    <name evidence="1" type="ORF">PTRG_01543</name>
</gene>
<dbReference type="OMA" id="IMSLWAD"/>
<evidence type="ECO:0000313" key="2">
    <source>
        <dbReference type="Proteomes" id="UP000001471"/>
    </source>
</evidence>
<dbReference type="InParanoid" id="B2VWI1"/>
<dbReference type="HOGENOM" id="CLU_3068519_0_0_1"/>